<proteinExistence type="predicted"/>
<dbReference type="Gene3D" id="3.20.20.370">
    <property type="entry name" value="Glycoside hydrolase/deacetylase"/>
    <property type="match status" value="1"/>
</dbReference>
<dbReference type="PANTHER" id="PTHR31609:SF1">
    <property type="entry name" value="CARBOHYDRATE DEACETYLASE"/>
    <property type="match status" value="1"/>
</dbReference>
<gene>
    <name evidence="6" type="ORF">J2X21_001029</name>
</gene>
<dbReference type="GO" id="GO:0016787">
    <property type="term" value="F:hydrolase activity"/>
    <property type="evidence" value="ECO:0007669"/>
    <property type="project" value="UniProtKB-KW"/>
</dbReference>
<reference evidence="6 7" key="1">
    <citation type="submission" date="2023-07" db="EMBL/GenBank/DDBJ databases">
        <title>Sorghum-associated microbial communities from plants grown in Nebraska, USA.</title>
        <authorList>
            <person name="Schachtman D."/>
        </authorList>
    </citation>
    <scope>NUCLEOTIDE SEQUENCE [LARGE SCALE GENOMIC DNA]</scope>
    <source>
        <strain evidence="6 7">BE316</strain>
    </source>
</reference>
<evidence type="ECO:0000256" key="2">
    <source>
        <dbReference type="ARBA" id="ARBA00022723"/>
    </source>
</evidence>
<dbReference type="SUPFAM" id="SSF88713">
    <property type="entry name" value="Glycoside hydrolase/deacetylase"/>
    <property type="match status" value="1"/>
</dbReference>
<keyword evidence="3 6" id="KW-0378">Hydrolase</keyword>
<dbReference type="InterPro" id="IPR006879">
    <property type="entry name" value="YdjC-like"/>
</dbReference>
<sequence length="285" mass="31139">MTQLWRRVAICVDDFGLHAAVNQGAWQLVELGRVSALACMSTAPAWTDAAARLRAHGAGLVDAGLHLNLTESFEPGRWRRGLGGLILSASGRCLPVRRVREEIAAQLDAFEKHVGEPPRFVDGHQHVHQLPQVREILLQELLRRYPAHRPWLRDTRPPAGSPDDAAFKPRLVGALGAAGLADLALSLGFAQNRSMLGVYGFGDTAQEYADRLERWCEGLPDGGLLICHAASHAPPGDSIGAARAREFEVLVGESFGRRLQEQRLSVERLSDQLSVRPPAGISLRR</sequence>
<evidence type="ECO:0000256" key="5">
    <source>
        <dbReference type="ARBA" id="ARBA00023277"/>
    </source>
</evidence>
<dbReference type="Pfam" id="PF04794">
    <property type="entry name" value="YdjC"/>
    <property type="match status" value="1"/>
</dbReference>
<name>A0ABU2A5M7_9BURK</name>
<dbReference type="CDD" id="cd10807">
    <property type="entry name" value="YdjC_like_3"/>
    <property type="match status" value="1"/>
</dbReference>
<evidence type="ECO:0000313" key="7">
    <source>
        <dbReference type="Proteomes" id="UP001180825"/>
    </source>
</evidence>
<dbReference type="InterPro" id="IPR011330">
    <property type="entry name" value="Glyco_hydro/deAcase_b/a-brl"/>
</dbReference>
<keyword evidence="4" id="KW-0460">Magnesium</keyword>
<keyword evidence="2" id="KW-0479">Metal-binding</keyword>
<organism evidence="6 7">
    <name type="scientific">Roseateles asaccharophilus</name>
    <dbReference type="NCBI Taxonomy" id="582607"/>
    <lineage>
        <taxon>Bacteria</taxon>
        <taxon>Pseudomonadati</taxon>
        <taxon>Pseudomonadota</taxon>
        <taxon>Betaproteobacteria</taxon>
        <taxon>Burkholderiales</taxon>
        <taxon>Sphaerotilaceae</taxon>
        <taxon>Roseateles</taxon>
    </lineage>
</organism>
<evidence type="ECO:0000256" key="4">
    <source>
        <dbReference type="ARBA" id="ARBA00022842"/>
    </source>
</evidence>
<dbReference type="Proteomes" id="UP001180825">
    <property type="component" value="Unassembled WGS sequence"/>
</dbReference>
<evidence type="ECO:0000256" key="3">
    <source>
        <dbReference type="ARBA" id="ARBA00022801"/>
    </source>
</evidence>
<accession>A0ABU2A5M7</accession>
<evidence type="ECO:0000256" key="1">
    <source>
        <dbReference type="ARBA" id="ARBA00001946"/>
    </source>
</evidence>
<dbReference type="EMBL" id="JAVDXV010000002">
    <property type="protein sequence ID" value="MDR7331903.1"/>
    <property type="molecule type" value="Genomic_DNA"/>
</dbReference>
<evidence type="ECO:0000313" key="6">
    <source>
        <dbReference type="EMBL" id="MDR7331903.1"/>
    </source>
</evidence>
<keyword evidence="7" id="KW-1185">Reference proteome</keyword>
<dbReference type="PANTHER" id="PTHR31609">
    <property type="entry name" value="YDJC DEACETYLASE FAMILY MEMBER"/>
    <property type="match status" value="1"/>
</dbReference>
<comment type="caution">
    <text evidence="6">The sequence shown here is derived from an EMBL/GenBank/DDBJ whole genome shotgun (WGS) entry which is preliminary data.</text>
</comment>
<dbReference type="RefSeq" id="WP_310325739.1">
    <property type="nucleotide sequence ID" value="NZ_JAVDXV010000002.1"/>
</dbReference>
<keyword evidence="5" id="KW-0119">Carbohydrate metabolism</keyword>
<comment type="cofactor">
    <cofactor evidence="1">
        <name>Mg(2+)</name>
        <dbReference type="ChEBI" id="CHEBI:18420"/>
    </cofactor>
</comment>
<protein>
    <submittedName>
        <fullName evidence="6">Glycoside hydrolase/deacetylase ChbG (UPF0249 family)</fullName>
    </submittedName>
</protein>